<reference evidence="2 3" key="1">
    <citation type="submission" date="2017-06" db="EMBL/GenBank/DDBJ databases">
        <authorList>
            <person name="Kim H.J."/>
            <person name="Triplett B.A."/>
        </authorList>
    </citation>
    <scope>NUCLEOTIDE SEQUENCE [LARGE SCALE GENOMIC DNA]</scope>
    <source>
        <strain evidence="2 3">DSM 44715</strain>
    </source>
</reference>
<dbReference type="AlphaFoldDB" id="A0A239P833"/>
<name>A0A239P833_9ACTN</name>
<accession>A0A239P833</accession>
<evidence type="ECO:0000313" key="3">
    <source>
        <dbReference type="Proteomes" id="UP000198318"/>
    </source>
</evidence>
<evidence type="ECO:0000256" key="1">
    <source>
        <dbReference type="SAM" id="MobiDB-lite"/>
    </source>
</evidence>
<feature type="region of interest" description="Disordered" evidence="1">
    <location>
        <begin position="1"/>
        <end position="30"/>
    </location>
</feature>
<organism evidence="2 3">
    <name type="scientific">Actinomadura meyerae</name>
    <dbReference type="NCBI Taxonomy" id="240840"/>
    <lineage>
        <taxon>Bacteria</taxon>
        <taxon>Bacillati</taxon>
        <taxon>Actinomycetota</taxon>
        <taxon>Actinomycetes</taxon>
        <taxon>Streptosporangiales</taxon>
        <taxon>Thermomonosporaceae</taxon>
        <taxon>Actinomadura</taxon>
    </lineage>
</organism>
<dbReference type="EMBL" id="FZOR01000094">
    <property type="protein sequence ID" value="SNT63175.1"/>
    <property type="molecule type" value="Genomic_DNA"/>
</dbReference>
<protein>
    <submittedName>
        <fullName evidence="2">Uncharacterized protein</fullName>
    </submittedName>
</protein>
<evidence type="ECO:0000313" key="2">
    <source>
        <dbReference type="EMBL" id="SNT63175.1"/>
    </source>
</evidence>
<gene>
    <name evidence="2" type="ORF">SAMN05443665_10944</name>
</gene>
<feature type="compositionally biased region" description="Polar residues" evidence="1">
    <location>
        <begin position="14"/>
        <end position="30"/>
    </location>
</feature>
<dbReference type="Proteomes" id="UP000198318">
    <property type="component" value="Unassembled WGS sequence"/>
</dbReference>
<proteinExistence type="predicted"/>
<sequence length="30" mass="3199">MRDAQAEGVIDNIGPSTSLESPQSHTLLCQ</sequence>
<keyword evidence="3" id="KW-1185">Reference proteome</keyword>